<dbReference type="OrthoDB" id="10250268at2759"/>
<dbReference type="InterPro" id="IPR016464">
    <property type="entry name" value="NADH_Ub_cplx-1_asu_su-2"/>
</dbReference>
<evidence type="ECO:0000256" key="10">
    <source>
        <dbReference type="ARBA" id="ARBA00023136"/>
    </source>
</evidence>
<evidence type="ECO:0000256" key="5">
    <source>
        <dbReference type="ARBA" id="ARBA00022448"/>
    </source>
</evidence>
<feature type="disulfide bond" description="Redox-active" evidence="13">
    <location>
        <begin position="21"/>
        <end position="55"/>
    </location>
</feature>
<name>A0A443RIR2_9ACAR</name>
<dbReference type="PANTHER" id="PTHR12878">
    <property type="entry name" value="NADH-UBIQUINONE OXIDOREDUCTASE B8 SUBUNIT"/>
    <property type="match status" value="1"/>
</dbReference>
<dbReference type="SUPFAM" id="SSF52833">
    <property type="entry name" value="Thioredoxin-like"/>
    <property type="match status" value="1"/>
</dbReference>
<reference evidence="15 16" key="1">
    <citation type="journal article" date="2018" name="Gigascience">
        <title>Genomes of trombidid mites reveal novel predicted allergens and laterally-transferred genes associated with secondary metabolism.</title>
        <authorList>
            <person name="Dong X."/>
            <person name="Chaisiri K."/>
            <person name="Xia D."/>
            <person name="Armstrong S.D."/>
            <person name="Fang Y."/>
            <person name="Donnelly M.J."/>
            <person name="Kadowaki T."/>
            <person name="McGarry J.W."/>
            <person name="Darby A.C."/>
            <person name="Makepeace B.L."/>
        </authorList>
    </citation>
    <scope>NUCLEOTIDE SEQUENCE [LARGE SCALE GENOMIC DNA]</scope>
    <source>
        <strain evidence="15">UoL-WK</strain>
    </source>
</reference>
<dbReference type="GO" id="GO:0005743">
    <property type="term" value="C:mitochondrial inner membrane"/>
    <property type="evidence" value="ECO:0007669"/>
    <property type="project" value="UniProtKB-SubCell"/>
</dbReference>
<evidence type="ECO:0000256" key="9">
    <source>
        <dbReference type="ARBA" id="ARBA00023128"/>
    </source>
</evidence>
<feature type="domain" description="Ribosomal protein/NADH dehydrogenase" evidence="14">
    <location>
        <begin position="22"/>
        <end position="94"/>
    </location>
</feature>
<keyword evidence="9" id="KW-0496">Mitochondrion</keyword>
<organism evidence="15 16">
    <name type="scientific">Dinothrombium tinctorium</name>
    <dbReference type="NCBI Taxonomy" id="1965070"/>
    <lineage>
        <taxon>Eukaryota</taxon>
        <taxon>Metazoa</taxon>
        <taxon>Ecdysozoa</taxon>
        <taxon>Arthropoda</taxon>
        <taxon>Chelicerata</taxon>
        <taxon>Arachnida</taxon>
        <taxon>Acari</taxon>
        <taxon>Acariformes</taxon>
        <taxon>Trombidiformes</taxon>
        <taxon>Prostigmata</taxon>
        <taxon>Anystina</taxon>
        <taxon>Parasitengona</taxon>
        <taxon>Trombidioidea</taxon>
        <taxon>Trombidiidae</taxon>
        <taxon>Dinothrombium</taxon>
    </lineage>
</organism>
<comment type="function">
    <text evidence="1">Accessory subunit of the mitochondrial membrane respiratory chain NADH dehydrogenase (Complex I), that is believed not to be involved in catalysis. Complex I functions in the transfer of electrons from NADH to the respiratory chain. The immediate electron acceptor for the enzyme is believed to be ubiquinone.</text>
</comment>
<dbReference type="InterPro" id="IPR036249">
    <property type="entry name" value="Thioredoxin-like_sf"/>
</dbReference>
<evidence type="ECO:0000256" key="12">
    <source>
        <dbReference type="ARBA" id="ARBA00032513"/>
    </source>
</evidence>
<evidence type="ECO:0000256" key="3">
    <source>
        <dbReference type="ARBA" id="ARBA00008939"/>
    </source>
</evidence>
<evidence type="ECO:0000256" key="11">
    <source>
        <dbReference type="ARBA" id="ARBA00031441"/>
    </source>
</evidence>
<evidence type="ECO:0000256" key="7">
    <source>
        <dbReference type="ARBA" id="ARBA00022792"/>
    </source>
</evidence>
<evidence type="ECO:0000313" key="15">
    <source>
        <dbReference type="EMBL" id="RWS15145.1"/>
    </source>
</evidence>
<dbReference type="EMBL" id="NCKU01000534">
    <property type="protein sequence ID" value="RWS15145.1"/>
    <property type="molecule type" value="Genomic_DNA"/>
</dbReference>
<evidence type="ECO:0000256" key="2">
    <source>
        <dbReference type="ARBA" id="ARBA00004443"/>
    </source>
</evidence>
<evidence type="ECO:0000256" key="1">
    <source>
        <dbReference type="ARBA" id="ARBA00003195"/>
    </source>
</evidence>
<dbReference type="Pfam" id="PF05047">
    <property type="entry name" value="L51_S25_CI-B8"/>
    <property type="match status" value="1"/>
</dbReference>
<evidence type="ECO:0000313" key="16">
    <source>
        <dbReference type="Proteomes" id="UP000285301"/>
    </source>
</evidence>
<accession>A0A443RIR2</accession>
<dbReference type="STRING" id="1965070.A0A443RIR2"/>
<evidence type="ECO:0000256" key="13">
    <source>
        <dbReference type="PIRSR" id="PIRSR005822-1"/>
    </source>
</evidence>
<comment type="similarity">
    <text evidence="3">Belongs to the complex I NDUFA2 subunit family.</text>
</comment>
<comment type="caution">
    <text evidence="15">The sequence shown here is derived from an EMBL/GenBank/DDBJ whole genome shotgun (WGS) entry which is preliminary data.</text>
</comment>
<evidence type="ECO:0000259" key="14">
    <source>
        <dbReference type="SMART" id="SM00916"/>
    </source>
</evidence>
<keyword evidence="13" id="KW-1015">Disulfide bond</keyword>
<dbReference type="SMART" id="SM00916">
    <property type="entry name" value="L51_S25_CI-B8"/>
    <property type="match status" value="1"/>
</dbReference>
<evidence type="ECO:0000256" key="8">
    <source>
        <dbReference type="ARBA" id="ARBA00022982"/>
    </source>
</evidence>
<gene>
    <name evidence="15" type="ORF">B4U79_12744</name>
</gene>
<keyword evidence="16" id="KW-1185">Reference proteome</keyword>
<dbReference type="PIRSF" id="PIRSF005822">
    <property type="entry name" value="NDUA2"/>
    <property type="match status" value="1"/>
</dbReference>
<protein>
    <recommendedName>
        <fullName evidence="4">NADH dehydrogenase [ubiquinone] 1 alpha subcomplex subunit 2</fullName>
    </recommendedName>
    <alternativeName>
        <fullName evidence="11">Complex I-B8</fullName>
    </alternativeName>
    <alternativeName>
        <fullName evidence="12">NADH-ubiquinone oxidoreductase B8 subunit</fullName>
    </alternativeName>
</protein>
<evidence type="ECO:0000256" key="6">
    <source>
        <dbReference type="ARBA" id="ARBA00022660"/>
    </source>
</evidence>
<keyword evidence="15" id="KW-0830">Ubiquinone</keyword>
<dbReference type="AlphaFoldDB" id="A0A443RIR2"/>
<evidence type="ECO:0000256" key="4">
    <source>
        <dbReference type="ARBA" id="ARBA00016394"/>
    </source>
</evidence>
<dbReference type="InterPro" id="IPR007741">
    <property type="entry name" value="Ribosomal_mL43/mS25/NADH_DH"/>
</dbReference>
<keyword evidence="10" id="KW-0472">Membrane</keyword>
<keyword evidence="5" id="KW-0813">Transport</keyword>
<sequence>MANRALIKFSSHLKEIRMHLCQQSVESQGLREFINKYYVTLKKQNPELPILIRECSGIEPKIWARFEFGKEKSASVSGLGAEQILNAFSKLTTK</sequence>
<keyword evidence="7" id="KW-0999">Mitochondrion inner membrane</keyword>
<dbReference type="PANTHER" id="PTHR12878:SF0">
    <property type="entry name" value="NADH DEHYDROGENASE [UBIQUINONE] 1 ALPHA SUBCOMPLEX SUBUNIT 2"/>
    <property type="match status" value="1"/>
</dbReference>
<dbReference type="Gene3D" id="3.40.30.10">
    <property type="entry name" value="Glutaredoxin"/>
    <property type="match status" value="1"/>
</dbReference>
<comment type="subcellular location">
    <subcellularLocation>
        <location evidence="2">Mitochondrion inner membrane</location>
        <topology evidence="2">Peripheral membrane protein</topology>
        <orientation evidence="2">Matrix side</orientation>
    </subcellularLocation>
</comment>
<keyword evidence="6" id="KW-0679">Respiratory chain</keyword>
<proteinExistence type="inferred from homology"/>
<dbReference type="Proteomes" id="UP000285301">
    <property type="component" value="Unassembled WGS sequence"/>
</dbReference>
<keyword evidence="8" id="KW-0249">Electron transport</keyword>